<keyword evidence="1" id="KW-0472">Membrane</keyword>
<name>A0A1L9WJ66_ASPA1</name>
<keyword evidence="1" id="KW-1133">Transmembrane helix</keyword>
<reference evidence="3" key="1">
    <citation type="journal article" date="2017" name="Genome Biol.">
        <title>Comparative genomics reveals high biological diversity and specific adaptations in the industrially and medically important fungal genus Aspergillus.</title>
        <authorList>
            <person name="de Vries R.P."/>
            <person name="Riley R."/>
            <person name="Wiebenga A."/>
            <person name="Aguilar-Osorio G."/>
            <person name="Amillis S."/>
            <person name="Uchima C.A."/>
            <person name="Anderluh G."/>
            <person name="Asadollahi M."/>
            <person name="Askin M."/>
            <person name="Barry K."/>
            <person name="Battaglia E."/>
            <person name="Bayram O."/>
            <person name="Benocci T."/>
            <person name="Braus-Stromeyer S.A."/>
            <person name="Caldana C."/>
            <person name="Canovas D."/>
            <person name="Cerqueira G.C."/>
            <person name="Chen F."/>
            <person name="Chen W."/>
            <person name="Choi C."/>
            <person name="Clum A."/>
            <person name="Dos Santos R.A."/>
            <person name="Damasio A.R."/>
            <person name="Diallinas G."/>
            <person name="Emri T."/>
            <person name="Fekete E."/>
            <person name="Flipphi M."/>
            <person name="Freyberg S."/>
            <person name="Gallo A."/>
            <person name="Gournas C."/>
            <person name="Habgood R."/>
            <person name="Hainaut M."/>
            <person name="Harispe M.L."/>
            <person name="Henrissat B."/>
            <person name="Hilden K.S."/>
            <person name="Hope R."/>
            <person name="Hossain A."/>
            <person name="Karabika E."/>
            <person name="Karaffa L."/>
            <person name="Karanyi Z."/>
            <person name="Krasevec N."/>
            <person name="Kuo A."/>
            <person name="Kusch H."/>
            <person name="LaButti K."/>
            <person name="Lagendijk E.L."/>
            <person name="Lapidus A."/>
            <person name="Levasseur A."/>
            <person name="Lindquist E."/>
            <person name="Lipzen A."/>
            <person name="Logrieco A.F."/>
            <person name="MacCabe A."/>
            <person name="Maekelae M.R."/>
            <person name="Malavazi I."/>
            <person name="Melin P."/>
            <person name="Meyer V."/>
            <person name="Mielnichuk N."/>
            <person name="Miskei M."/>
            <person name="Molnar A.P."/>
            <person name="Mule G."/>
            <person name="Ngan C.Y."/>
            <person name="Orejas M."/>
            <person name="Orosz E."/>
            <person name="Ouedraogo J.P."/>
            <person name="Overkamp K.M."/>
            <person name="Park H.-S."/>
            <person name="Perrone G."/>
            <person name="Piumi F."/>
            <person name="Punt P.J."/>
            <person name="Ram A.F."/>
            <person name="Ramon A."/>
            <person name="Rauscher S."/>
            <person name="Record E."/>
            <person name="Riano-Pachon D.M."/>
            <person name="Robert V."/>
            <person name="Roehrig J."/>
            <person name="Ruller R."/>
            <person name="Salamov A."/>
            <person name="Salih N.S."/>
            <person name="Samson R.A."/>
            <person name="Sandor E."/>
            <person name="Sanguinetti M."/>
            <person name="Schuetze T."/>
            <person name="Sepcic K."/>
            <person name="Shelest E."/>
            <person name="Sherlock G."/>
            <person name="Sophianopoulou V."/>
            <person name="Squina F.M."/>
            <person name="Sun H."/>
            <person name="Susca A."/>
            <person name="Todd R.B."/>
            <person name="Tsang A."/>
            <person name="Unkles S.E."/>
            <person name="van de Wiele N."/>
            <person name="van Rossen-Uffink D."/>
            <person name="Oliveira J.V."/>
            <person name="Vesth T.C."/>
            <person name="Visser J."/>
            <person name="Yu J.-H."/>
            <person name="Zhou M."/>
            <person name="Andersen M.R."/>
            <person name="Archer D.B."/>
            <person name="Baker S.E."/>
            <person name="Benoit I."/>
            <person name="Brakhage A.A."/>
            <person name="Braus G.H."/>
            <person name="Fischer R."/>
            <person name="Frisvad J.C."/>
            <person name="Goldman G.H."/>
            <person name="Houbraken J."/>
            <person name="Oakley B."/>
            <person name="Pocsi I."/>
            <person name="Scazzocchio C."/>
            <person name="Seiboth B."/>
            <person name="vanKuyk P.A."/>
            <person name="Wortman J."/>
            <person name="Dyer P.S."/>
            <person name="Grigoriev I.V."/>
        </authorList>
    </citation>
    <scope>NUCLEOTIDE SEQUENCE [LARGE SCALE GENOMIC DNA]</scope>
    <source>
        <strain evidence="3">ATCC 16872 / CBS 172.66 / WB 5094</strain>
    </source>
</reference>
<organism evidence="2 3">
    <name type="scientific">Aspergillus aculeatus (strain ATCC 16872 / CBS 172.66 / WB 5094)</name>
    <dbReference type="NCBI Taxonomy" id="690307"/>
    <lineage>
        <taxon>Eukaryota</taxon>
        <taxon>Fungi</taxon>
        <taxon>Dikarya</taxon>
        <taxon>Ascomycota</taxon>
        <taxon>Pezizomycotina</taxon>
        <taxon>Eurotiomycetes</taxon>
        <taxon>Eurotiomycetidae</taxon>
        <taxon>Eurotiales</taxon>
        <taxon>Aspergillaceae</taxon>
        <taxon>Aspergillus</taxon>
        <taxon>Aspergillus subgen. Circumdati</taxon>
    </lineage>
</organism>
<dbReference type="EMBL" id="KV878986">
    <property type="protein sequence ID" value="OJJ96185.1"/>
    <property type="molecule type" value="Genomic_DNA"/>
</dbReference>
<accession>A0A1L9WJ66</accession>
<dbReference type="VEuPathDB" id="FungiDB:ASPACDRAFT_81439"/>
<proteinExistence type="predicted"/>
<evidence type="ECO:0000256" key="1">
    <source>
        <dbReference type="SAM" id="Phobius"/>
    </source>
</evidence>
<dbReference type="OrthoDB" id="5353310at2759"/>
<evidence type="ECO:0000313" key="2">
    <source>
        <dbReference type="EMBL" id="OJJ96185.1"/>
    </source>
</evidence>
<feature type="transmembrane region" description="Helical" evidence="1">
    <location>
        <begin position="51"/>
        <end position="75"/>
    </location>
</feature>
<gene>
    <name evidence="2" type="ORF">ASPACDRAFT_81439</name>
</gene>
<sequence length="88" mass="10367">MAQNRDPAFWRRFSLAIHLDEESKASTPEKEVTIWSDNWIKGQERKRKRTILCGFLIFFLIALFVVGVIVVVVWLNAHHWLRETSRSA</sequence>
<dbReference type="OMA" id="STAVHMD"/>
<evidence type="ECO:0000313" key="3">
    <source>
        <dbReference type="Proteomes" id="UP000184546"/>
    </source>
</evidence>
<keyword evidence="1" id="KW-0812">Transmembrane</keyword>
<dbReference type="RefSeq" id="XP_020052525.1">
    <property type="nucleotide sequence ID" value="XM_020205873.1"/>
</dbReference>
<keyword evidence="3" id="KW-1185">Reference proteome</keyword>
<protein>
    <submittedName>
        <fullName evidence="2">Uncharacterized protein</fullName>
    </submittedName>
</protein>
<dbReference type="AlphaFoldDB" id="A0A1L9WJ66"/>
<dbReference type="GeneID" id="30979687"/>
<dbReference type="Proteomes" id="UP000184546">
    <property type="component" value="Unassembled WGS sequence"/>
</dbReference>